<dbReference type="AlphaFoldDB" id="A0A2I1FY97"/>
<dbReference type="VEuPathDB" id="FungiDB:FUN_001517"/>
<dbReference type="VEuPathDB" id="FungiDB:RhiirA1_406683"/>
<sequence length="412" mass="47448">MCDPVVPQLPQEVKKVSYDTINIKLKSVSDQVSLQDSVQAGTIEEEPQMSSNFNDTSTVVDLMNFDDDWLISNDDKFDSDPIRKAVQDVNVSMIDQLLCDLNFGRDYKNETKNSNVNNVQESKMIQNEQITSKSLEQETPKKKMDNKTIKNKSNDVFKEVPPVSSPANSMKETPLSYPSYAEPTNGTRPPHTNFMNAKQTADPSHVKAVNGKYPTVMLCTHNMKETREEIISSAMQMKRQSLVGKPRNKRIYSFFELMIYQFSPITKELHANVNKRFSSYAYDYDLLKDNPQANGQPRRPGVLRGTTYTAYQQRNGRNQTSTSPTRKHFESPLELSFLKECVIAQNRWTALLKERELRTSCIKEFKDCKSMKWINAHMNFTDKHSESCLVHHVKNEGRYYGKNIRSEEKDTY</sequence>
<feature type="compositionally biased region" description="Basic and acidic residues" evidence="1">
    <location>
        <begin position="135"/>
        <end position="145"/>
    </location>
</feature>
<dbReference type="Proteomes" id="UP000234323">
    <property type="component" value="Unassembled WGS sequence"/>
</dbReference>
<evidence type="ECO:0000256" key="1">
    <source>
        <dbReference type="SAM" id="MobiDB-lite"/>
    </source>
</evidence>
<evidence type="ECO:0000313" key="2">
    <source>
        <dbReference type="EMBL" id="PKY39355.1"/>
    </source>
</evidence>
<keyword evidence="3" id="KW-1185">Reference proteome</keyword>
<feature type="region of interest" description="Disordered" evidence="1">
    <location>
        <begin position="111"/>
        <end position="145"/>
    </location>
</feature>
<accession>A0A2I1FY97</accession>
<organism evidence="2 3">
    <name type="scientific">Rhizophagus irregularis</name>
    <dbReference type="NCBI Taxonomy" id="588596"/>
    <lineage>
        <taxon>Eukaryota</taxon>
        <taxon>Fungi</taxon>
        <taxon>Fungi incertae sedis</taxon>
        <taxon>Mucoromycota</taxon>
        <taxon>Glomeromycotina</taxon>
        <taxon>Glomeromycetes</taxon>
        <taxon>Glomerales</taxon>
        <taxon>Glomeraceae</taxon>
        <taxon>Rhizophagus</taxon>
    </lineage>
</organism>
<name>A0A2I1FY97_9GLOM</name>
<proteinExistence type="predicted"/>
<reference evidence="2 3" key="1">
    <citation type="submission" date="2015-10" db="EMBL/GenBank/DDBJ databases">
        <title>Genome analyses suggest a sexual origin of heterokaryosis in a supposedly ancient asexual fungus.</title>
        <authorList>
            <person name="Ropars J."/>
            <person name="Sedzielewska K."/>
            <person name="Noel J."/>
            <person name="Charron P."/>
            <person name="Farinelli L."/>
            <person name="Marton T."/>
            <person name="Kruger M."/>
            <person name="Pelin A."/>
            <person name="Brachmann A."/>
            <person name="Corradi N."/>
        </authorList>
    </citation>
    <scope>NUCLEOTIDE SEQUENCE [LARGE SCALE GENOMIC DNA]</scope>
    <source>
        <strain evidence="2 3">A4</strain>
    </source>
</reference>
<feature type="compositionally biased region" description="Polar residues" evidence="1">
    <location>
        <begin position="112"/>
        <end position="134"/>
    </location>
</feature>
<dbReference type="VEuPathDB" id="FungiDB:RhiirFUN_026426"/>
<dbReference type="EMBL" id="LLXI01000060">
    <property type="protein sequence ID" value="PKY39355.1"/>
    <property type="molecule type" value="Genomic_DNA"/>
</dbReference>
<comment type="caution">
    <text evidence="2">The sequence shown here is derived from an EMBL/GenBank/DDBJ whole genome shotgun (WGS) entry which is preliminary data.</text>
</comment>
<protein>
    <submittedName>
        <fullName evidence="2">Uncharacterized protein</fullName>
    </submittedName>
</protein>
<evidence type="ECO:0000313" key="3">
    <source>
        <dbReference type="Proteomes" id="UP000234323"/>
    </source>
</evidence>
<gene>
    <name evidence="2" type="ORF">RhiirA4_393346</name>
</gene>